<feature type="compositionally biased region" description="Acidic residues" evidence="1">
    <location>
        <begin position="67"/>
        <end position="77"/>
    </location>
</feature>
<protein>
    <submittedName>
        <fullName evidence="3">Uncharacterized protein</fullName>
    </submittedName>
</protein>
<accession>A0ABR1AIM6</accession>
<evidence type="ECO:0000313" key="4">
    <source>
        <dbReference type="Proteomes" id="UP001359485"/>
    </source>
</evidence>
<dbReference type="Proteomes" id="UP001359485">
    <property type="component" value="Unassembled WGS sequence"/>
</dbReference>
<sequence>MAPDFRICGSCEMGFLCRRQIFAVIQVILFINQGLAMSVWMPQFLSGVTTKKKKKKKTTTTTTTTLCDDDDDDDDDNNNNTDRLCEITISDPEPPKILISPGSQS</sequence>
<keyword evidence="2" id="KW-1133">Transmembrane helix</keyword>
<keyword evidence="2" id="KW-0472">Membrane</keyword>
<feature type="transmembrane region" description="Helical" evidence="2">
    <location>
        <begin position="21"/>
        <end position="41"/>
    </location>
</feature>
<name>A0ABR1AIM6_POLSC</name>
<gene>
    <name evidence="3" type="ORF">RUM44_006650</name>
</gene>
<reference evidence="3 4" key="1">
    <citation type="submission" date="2023-09" db="EMBL/GenBank/DDBJ databases">
        <title>Genomes of two closely related lineages of the louse Polyplax serrata with different host specificities.</title>
        <authorList>
            <person name="Martinu J."/>
            <person name="Tarabai H."/>
            <person name="Stefka J."/>
            <person name="Hypsa V."/>
        </authorList>
    </citation>
    <scope>NUCLEOTIDE SEQUENCE [LARGE SCALE GENOMIC DNA]</scope>
    <source>
        <strain evidence="3">98ZLc_SE</strain>
    </source>
</reference>
<evidence type="ECO:0000313" key="3">
    <source>
        <dbReference type="EMBL" id="KAK6620249.1"/>
    </source>
</evidence>
<dbReference type="EMBL" id="JAWJWF010000048">
    <property type="protein sequence ID" value="KAK6620249.1"/>
    <property type="molecule type" value="Genomic_DNA"/>
</dbReference>
<keyword evidence="4" id="KW-1185">Reference proteome</keyword>
<evidence type="ECO:0000256" key="2">
    <source>
        <dbReference type="SAM" id="Phobius"/>
    </source>
</evidence>
<keyword evidence="2" id="KW-0812">Transmembrane</keyword>
<organism evidence="3 4">
    <name type="scientific">Polyplax serrata</name>
    <name type="common">Common mouse louse</name>
    <dbReference type="NCBI Taxonomy" id="468196"/>
    <lineage>
        <taxon>Eukaryota</taxon>
        <taxon>Metazoa</taxon>
        <taxon>Ecdysozoa</taxon>
        <taxon>Arthropoda</taxon>
        <taxon>Hexapoda</taxon>
        <taxon>Insecta</taxon>
        <taxon>Pterygota</taxon>
        <taxon>Neoptera</taxon>
        <taxon>Paraneoptera</taxon>
        <taxon>Psocodea</taxon>
        <taxon>Troctomorpha</taxon>
        <taxon>Phthiraptera</taxon>
        <taxon>Anoplura</taxon>
        <taxon>Polyplacidae</taxon>
        <taxon>Polyplax</taxon>
    </lineage>
</organism>
<proteinExistence type="predicted"/>
<comment type="caution">
    <text evidence="3">The sequence shown here is derived from an EMBL/GenBank/DDBJ whole genome shotgun (WGS) entry which is preliminary data.</text>
</comment>
<feature type="region of interest" description="Disordered" evidence="1">
    <location>
        <begin position="49"/>
        <end position="105"/>
    </location>
</feature>
<evidence type="ECO:0000256" key="1">
    <source>
        <dbReference type="SAM" id="MobiDB-lite"/>
    </source>
</evidence>